<dbReference type="Proteomes" id="UP000625283">
    <property type="component" value="Unassembled WGS sequence"/>
</dbReference>
<feature type="transmembrane region" description="Helical" evidence="1">
    <location>
        <begin position="176"/>
        <end position="200"/>
    </location>
</feature>
<proteinExistence type="predicted"/>
<gene>
    <name evidence="2" type="ORF">JKG61_12090</name>
</gene>
<feature type="transmembrane region" description="Helical" evidence="1">
    <location>
        <begin position="76"/>
        <end position="101"/>
    </location>
</feature>
<dbReference type="InterPro" id="IPR049713">
    <property type="entry name" value="Pr6Pr-like"/>
</dbReference>
<comment type="caution">
    <text evidence="2">The sequence shown here is derived from an EMBL/GenBank/DDBJ whole genome shotgun (WGS) entry which is preliminary data.</text>
</comment>
<keyword evidence="1" id="KW-0472">Membrane</keyword>
<reference evidence="2 3" key="1">
    <citation type="submission" date="2021-01" db="EMBL/GenBank/DDBJ databases">
        <title>C459-1 draft genome sequence.</title>
        <authorList>
            <person name="Zhang X.-F."/>
        </authorList>
    </citation>
    <scope>NUCLEOTIDE SEQUENCE [LARGE SCALE GENOMIC DNA]</scope>
    <source>
        <strain evidence="3">C459-1</strain>
    </source>
</reference>
<organism evidence="2 3">
    <name type="scientific">Sphingobacterium faecale</name>
    <dbReference type="NCBI Taxonomy" id="2803775"/>
    <lineage>
        <taxon>Bacteria</taxon>
        <taxon>Pseudomonadati</taxon>
        <taxon>Bacteroidota</taxon>
        <taxon>Sphingobacteriia</taxon>
        <taxon>Sphingobacteriales</taxon>
        <taxon>Sphingobacteriaceae</taxon>
        <taxon>Sphingobacterium</taxon>
    </lineage>
</organism>
<sequence>MTLSQRNLAAIIVVTAWFAIVAQFCVGINSASVSPVVSTIRFFSYFTIQTNLMVAISTTCLWMFPQKCVGVFFGKSSTLTAITLYILIVGLVYNVALRFLWQPQGFARFTDELLHSVIPLLVLFYWWRSPEKEMLRWKYILGWLIYPLIYLLYTLAHGAITGFYPYPFVDVNALGITMVLVNCGIIALVFLLLGMLLIWLGKRFSRKRKNV</sequence>
<feature type="transmembrane region" description="Helical" evidence="1">
    <location>
        <begin position="42"/>
        <end position="64"/>
    </location>
</feature>
<dbReference type="NCBIfam" id="NF038065">
    <property type="entry name" value="Pr6Pr"/>
    <property type="match status" value="1"/>
</dbReference>
<accession>A0ABS1R5H6</accession>
<evidence type="ECO:0000256" key="1">
    <source>
        <dbReference type="SAM" id="Phobius"/>
    </source>
</evidence>
<dbReference type="RefSeq" id="WP_202103251.1">
    <property type="nucleotide sequence ID" value="NZ_JAERTY010000006.1"/>
</dbReference>
<evidence type="ECO:0000313" key="2">
    <source>
        <dbReference type="EMBL" id="MBL1409494.1"/>
    </source>
</evidence>
<dbReference type="EMBL" id="JAERTY010000006">
    <property type="protein sequence ID" value="MBL1409494.1"/>
    <property type="molecule type" value="Genomic_DNA"/>
</dbReference>
<feature type="transmembrane region" description="Helical" evidence="1">
    <location>
        <begin position="7"/>
        <end position="30"/>
    </location>
</feature>
<keyword evidence="1" id="KW-0812">Transmembrane</keyword>
<evidence type="ECO:0000313" key="3">
    <source>
        <dbReference type="Proteomes" id="UP000625283"/>
    </source>
</evidence>
<protein>
    <submittedName>
        <fullName evidence="2">Pr6Pr family membrane protein</fullName>
    </submittedName>
</protein>
<keyword evidence="1" id="KW-1133">Transmembrane helix</keyword>
<name>A0ABS1R5H6_9SPHI</name>
<feature type="transmembrane region" description="Helical" evidence="1">
    <location>
        <begin position="140"/>
        <end position="164"/>
    </location>
</feature>
<keyword evidence="3" id="KW-1185">Reference proteome</keyword>